<dbReference type="InterPro" id="IPR029447">
    <property type="entry name" value="DUF4439"/>
</dbReference>
<dbReference type="InterPro" id="IPR012347">
    <property type="entry name" value="Ferritin-like"/>
</dbReference>
<dbReference type="OrthoDB" id="5192349at2"/>
<dbReference type="SUPFAM" id="SSF47240">
    <property type="entry name" value="Ferritin-like"/>
    <property type="match status" value="1"/>
</dbReference>
<protein>
    <recommendedName>
        <fullName evidence="1">DUF4439 domain-containing protein</fullName>
    </recommendedName>
</protein>
<sequence>MKVKLILRPREDARAAAHPGGLAGWADVTADLSRRAVLRLGALSATVAAAVPLAACSGGYDDAPDPLAPLLAAAEADAAAARKLPAGGDAAGQVADARAAQAAALKAEVDRLNRPKQAAEVPAAPAGLAGFKDRLAAARKQAEDLVPALPAYRAGLVASVAAGCAGLQRVAPELGPGADAKAAAAPSPVPTEAVDSLQKALAAEHASLWVYGLVTAFLPGDFGDAVKAGRAEHTARRDAVTQMITSASATPVAPEAAYVPPKPVTDTASAAALVANAEADTAAAWLAVLTHTDDSGLRGMALQALIAAARRGMPWRQEAGQKPAAVALPGQAA</sequence>
<dbReference type="Proteomes" id="UP000199137">
    <property type="component" value="Unassembled WGS sequence"/>
</dbReference>
<evidence type="ECO:0000313" key="3">
    <source>
        <dbReference type="Proteomes" id="UP000199137"/>
    </source>
</evidence>
<dbReference type="STRING" id="112413.SAMN05421854_103289"/>
<dbReference type="CDD" id="cd00657">
    <property type="entry name" value="Ferritin_like"/>
    <property type="match status" value="1"/>
</dbReference>
<dbReference type="Gene3D" id="1.20.1260.10">
    <property type="match status" value="1"/>
</dbReference>
<dbReference type="InterPro" id="IPR009078">
    <property type="entry name" value="Ferritin-like_SF"/>
</dbReference>
<accession>A0A1I5KPZ3</accession>
<dbReference type="Pfam" id="PF14530">
    <property type="entry name" value="DUF4439"/>
    <property type="match status" value="1"/>
</dbReference>
<proteinExistence type="predicted"/>
<dbReference type="AlphaFoldDB" id="A0A1I5KPZ3"/>
<gene>
    <name evidence="2" type="ORF">SAMN05421854_103289</name>
</gene>
<reference evidence="2 3" key="1">
    <citation type="submission" date="2016-10" db="EMBL/GenBank/DDBJ databases">
        <authorList>
            <person name="de Groot N.N."/>
        </authorList>
    </citation>
    <scope>NUCLEOTIDE SEQUENCE [LARGE SCALE GENOMIC DNA]</scope>
    <source>
        <strain evidence="2 3">DSM 44637</strain>
    </source>
</reference>
<organism evidence="2 3">
    <name type="scientific">Amycolatopsis rubida</name>
    <dbReference type="NCBI Taxonomy" id="112413"/>
    <lineage>
        <taxon>Bacteria</taxon>
        <taxon>Bacillati</taxon>
        <taxon>Actinomycetota</taxon>
        <taxon>Actinomycetes</taxon>
        <taxon>Pseudonocardiales</taxon>
        <taxon>Pseudonocardiaceae</taxon>
        <taxon>Amycolatopsis</taxon>
    </lineage>
</organism>
<name>A0A1I5KPZ3_9PSEU</name>
<dbReference type="EMBL" id="FOWC01000003">
    <property type="protein sequence ID" value="SFO86987.1"/>
    <property type="molecule type" value="Genomic_DNA"/>
</dbReference>
<feature type="domain" description="DUF4439" evidence="1">
    <location>
        <begin position="197"/>
        <end position="332"/>
    </location>
</feature>
<evidence type="ECO:0000259" key="1">
    <source>
        <dbReference type="Pfam" id="PF14530"/>
    </source>
</evidence>
<evidence type="ECO:0000313" key="2">
    <source>
        <dbReference type="EMBL" id="SFO86987.1"/>
    </source>
</evidence>